<organism evidence="3">
    <name type="scientific">Singulisphaera sp. Ch08</name>
    <dbReference type="NCBI Taxonomy" id="3120278"/>
    <lineage>
        <taxon>Bacteria</taxon>
        <taxon>Pseudomonadati</taxon>
        <taxon>Planctomycetota</taxon>
        <taxon>Planctomycetia</taxon>
        <taxon>Isosphaerales</taxon>
        <taxon>Isosphaeraceae</taxon>
        <taxon>Singulisphaera</taxon>
    </lineage>
</organism>
<evidence type="ECO:0000313" key="3">
    <source>
        <dbReference type="EMBL" id="XBH04872.1"/>
    </source>
</evidence>
<feature type="chain" id="PRO_5043817632" evidence="2">
    <location>
        <begin position="21"/>
        <end position="148"/>
    </location>
</feature>
<dbReference type="NCBIfam" id="TIGR03067">
    <property type="entry name" value="Planc_TIGR03067"/>
    <property type="match status" value="1"/>
</dbReference>
<feature type="signal peptide" evidence="2">
    <location>
        <begin position="1"/>
        <end position="20"/>
    </location>
</feature>
<feature type="compositionally biased region" description="Basic and acidic residues" evidence="1">
    <location>
        <begin position="126"/>
        <end position="137"/>
    </location>
</feature>
<dbReference type="InterPro" id="IPR017504">
    <property type="entry name" value="CHP03067_Planctomycetes"/>
</dbReference>
<protein>
    <submittedName>
        <fullName evidence="3">TIGR03067 domain-containing protein</fullName>
    </submittedName>
</protein>
<keyword evidence="2" id="KW-0732">Signal</keyword>
<gene>
    <name evidence="3" type="ORF">V5E97_02300</name>
</gene>
<sequence>MKASRFVPLIAVLVPLLAAAADDSSKGDLAKFQGKWKTSIGPEKNIALTVQFKGNAVTASASTPDGQSFELKGEIKLDESAKPFKTIDWVKFTGPDGNDSPDNKGVYEVVDADTIKVCNGGPGNDRPTEFKEGDGAEAHVIILKREKD</sequence>
<accession>A0AAU7CIC4</accession>
<reference evidence="3" key="1">
    <citation type="submission" date="2024-05" db="EMBL/GenBank/DDBJ databases">
        <title>Planctomycetes of the genus Singulisphaera possess chitinolytic capabilities.</title>
        <authorList>
            <person name="Ivanova A."/>
        </authorList>
    </citation>
    <scope>NUCLEOTIDE SEQUENCE</scope>
    <source>
        <strain evidence="3">Ch08T</strain>
    </source>
</reference>
<evidence type="ECO:0000256" key="1">
    <source>
        <dbReference type="SAM" id="MobiDB-lite"/>
    </source>
</evidence>
<dbReference type="RefSeq" id="WP_406697674.1">
    <property type="nucleotide sequence ID" value="NZ_CP155447.1"/>
</dbReference>
<dbReference type="EMBL" id="CP155447">
    <property type="protein sequence ID" value="XBH04872.1"/>
    <property type="molecule type" value="Genomic_DNA"/>
</dbReference>
<dbReference type="AlphaFoldDB" id="A0AAU7CIC4"/>
<name>A0AAU7CIC4_9BACT</name>
<proteinExistence type="predicted"/>
<feature type="region of interest" description="Disordered" evidence="1">
    <location>
        <begin position="118"/>
        <end position="137"/>
    </location>
</feature>
<evidence type="ECO:0000256" key="2">
    <source>
        <dbReference type="SAM" id="SignalP"/>
    </source>
</evidence>